<reference evidence="12" key="1">
    <citation type="journal article" date="2017" name="Mitochondrial DNA Part B Resour">
        <title>Characterization of the complete plastid genome of Porphyridium purpureum strain CCMP1328.</title>
        <authorList>
            <person name="Bi G."/>
        </authorList>
    </citation>
    <scope>NUCLEOTIDE SEQUENCE</scope>
</reference>
<feature type="transmembrane region" description="Helical" evidence="11">
    <location>
        <begin position="351"/>
        <end position="372"/>
    </location>
</feature>
<feature type="transmembrane region" description="Helical" evidence="11">
    <location>
        <begin position="251"/>
        <end position="273"/>
    </location>
</feature>
<feature type="transmembrane region" description="Helical" evidence="11">
    <location>
        <begin position="293"/>
        <end position="315"/>
    </location>
</feature>
<feature type="transmembrane region" description="Helical" evidence="11">
    <location>
        <begin position="107"/>
        <end position="125"/>
    </location>
</feature>
<evidence type="ECO:0000256" key="8">
    <source>
        <dbReference type="ARBA" id="ARBA00023136"/>
    </source>
</evidence>
<keyword evidence="4 9" id="KW-0812">Transmembrane</keyword>
<dbReference type="PIRSF" id="PIRSF004557">
    <property type="entry name" value="SecY"/>
    <property type="match status" value="1"/>
</dbReference>
<dbReference type="InterPro" id="IPR026593">
    <property type="entry name" value="SecY"/>
</dbReference>
<evidence type="ECO:0000256" key="6">
    <source>
        <dbReference type="ARBA" id="ARBA00022989"/>
    </source>
</evidence>
<evidence type="ECO:0000313" key="12">
    <source>
        <dbReference type="EMBL" id="ATJ02993.1"/>
    </source>
</evidence>
<keyword evidence="12" id="KW-0934">Plastid</keyword>
<dbReference type="GO" id="GO:0015031">
    <property type="term" value="P:protein transport"/>
    <property type="evidence" value="ECO:0007669"/>
    <property type="project" value="UniProtKB-KW"/>
</dbReference>
<keyword evidence="5 9" id="KW-0653">Protein transport</keyword>
<proteinExistence type="inferred from homology"/>
<dbReference type="Pfam" id="PF00344">
    <property type="entry name" value="SecY"/>
    <property type="match status" value="1"/>
</dbReference>
<dbReference type="PROSITE" id="PS00755">
    <property type="entry name" value="SECY_1"/>
    <property type="match status" value="1"/>
</dbReference>
<evidence type="ECO:0000256" key="11">
    <source>
        <dbReference type="SAM" id="Phobius"/>
    </source>
</evidence>
<dbReference type="PANTHER" id="PTHR10906">
    <property type="entry name" value="SECY/SEC61-ALPHA FAMILY MEMBER"/>
    <property type="match status" value="1"/>
</dbReference>
<keyword evidence="7 9" id="KW-0811">Translocation</keyword>
<feature type="transmembrane region" description="Helical" evidence="11">
    <location>
        <begin position="50"/>
        <end position="79"/>
    </location>
</feature>
<feature type="transmembrane region" description="Helical" evidence="11">
    <location>
        <begin position="9"/>
        <end position="30"/>
    </location>
</feature>
<dbReference type="PRINTS" id="PR00303">
    <property type="entry name" value="SECYTRNLCASE"/>
</dbReference>
<evidence type="ECO:0000256" key="7">
    <source>
        <dbReference type="ARBA" id="ARBA00023010"/>
    </source>
</evidence>
<evidence type="ECO:0000256" key="9">
    <source>
        <dbReference type="RuleBase" id="RU003484"/>
    </source>
</evidence>
<organism evidence="12">
    <name type="scientific">Porphyridium purpureum</name>
    <name type="common">Red alga</name>
    <name type="synonym">Porphyridium cruentum</name>
    <dbReference type="NCBI Taxonomy" id="35688"/>
    <lineage>
        <taxon>Eukaryota</taxon>
        <taxon>Rhodophyta</taxon>
        <taxon>Bangiophyceae</taxon>
        <taxon>Porphyridiales</taxon>
        <taxon>Porphyridiaceae</taxon>
        <taxon>Porphyridium</taxon>
    </lineage>
</organism>
<evidence type="ECO:0000256" key="4">
    <source>
        <dbReference type="ARBA" id="ARBA00022692"/>
    </source>
</evidence>
<geneLocation type="plastid" evidence="12"/>
<dbReference type="InterPro" id="IPR023201">
    <property type="entry name" value="SecY_dom_sf"/>
</dbReference>
<dbReference type="AlphaFoldDB" id="A0A343KP95"/>
<evidence type="ECO:0000256" key="2">
    <source>
        <dbReference type="ARBA" id="ARBA00005751"/>
    </source>
</evidence>
<feature type="transmembrane region" description="Helical" evidence="11">
    <location>
        <begin position="161"/>
        <end position="179"/>
    </location>
</feature>
<keyword evidence="8 11" id="KW-0472">Membrane</keyword>
<accession>A0A343KP95</accession>
<evidence type="ECO:0000256" key="3">
    <source>
        <dbReference type="ARBA" id="ARBA00022448"/>
    </source>
</evidence>
<evidence type="ECO:0000256" key="5">
    <source>
        <dbReference type="ARBA" id="ARBA00022927"/>
    </source>
</evidence>
<keyword evidence="3 9" id="KW-0813">Transport</keyword>
<sequence length="416" mass="46543">MRISLTKRIAITLFLLIIVRLGVFLPVPGIDHDSFYNSTKSNQLIGFLNIFSGGAFSTVGIFALGIVPYINASIIIQIITKLIPNLRKLQEEEGEAGRNKITQITRILAFGWAVLQGLTISFWIRPYVFDWNLQFVLDTTLGLCCGAMLEMWFAEIISEMGIGNGTSILIFFNIVANIPKNTITNWVLEGGFDFSFLQIAWMIIIIFFFMLAIAVILQEAVKKITIISAKQLTEFGNSQTVSSYSYIPLKLYQGGIMPIIFASAIIGLPTYVLEITNNPVLQEIFLQMSPKGIFFLPLYYLLILSFSFIYTSLILNPEDISKNLRKTGSSIVGVKPGTDTVKYLQTTLNRLTFLGSILLFLIAVMPVFVSFFKIDILKTVNPTSLLILVGVAIQTTKQIQVYILSKEFESLTSKEK</sequence>
<keyword evidence="6 11" id="KW-1133">Transmembrane helix</keyword>
<dbReference type="Gene3D" id="1.10.3370.10">
    <property type="entry name" value="SecY subunit domain"/>
    <property type="match status" value="1"/>
</dbReference>
<comment type="similarity">
    <text evidence="2 10">Belongs to the SecY/SEC61-alpha family.</text>
</comment>
<gene>
    <name evidence="12" type="primary">secY</name>
</gene>
<dbReference type="InterPro" id="IPR030659">
    <property type="entry name" value="SecY_CS"/>
</dbReference>
<comment type="subcellular location">
    <subcellularLocation>
        <location evidence="1 9">Membrane</location>
        <topology evidence="1 9">Multi-pass membrane protein</topology>
    </subcellularLocation>
</comment>
<feature type="transmembrane region" description="Helical" evidence="11">
    <location>
        <begin position="199"/>
        <end position="217"/>
    </location>
</feature>
<dbReference type="SUPFAM" id="SSF103491">
    <property type="entry name" value="Preprotein translocase SecY subunit"/>
    <property type="match status" value="1"/>
</dbReference>
<dbReference type="HAMAP" id="MF_01465">
    <property type="entry name" value="SecY"/>
    <property type="match status" value="1"/>
</dbReference>
<protein>
    <submittedName>
        <fullName evidence="12">Preprotein translocase secY subunit</fullName>
    </submittedName>
</protein>
<evidence type="ECO:0000256" key="1">
    <source>
        <dbReference type="ARBA" id="ARBA00004141"/>
    </source>
</evidence>
<dbReference type="NCBIfam" id="TIGR00967">
    <property type="entry name" value="3a0501s007"/>
    <property type="match status" value="1"/>
</dbReference>
<dbReference type="GO" id="GO:0016020">
    <property type="term" value="C:membrane"/>
    <property type="evidence" value="ECO:0007669"/>
    <property type="project" value="UniProtKB-SubCell"/>
</dbReference>
<dbReference type="PROSITE" id="PS00756">
    <property type="entry name" value="SECY_2"/>
    <property type="match status" value="1"/>
</dbReference>
<dbReference type="EMBL" id="MF401423">
    <property type="protein sequence ID" value="ATJ02993.1"/>
    <property type="molecule type" value="Genomic_DNA"/>
</dbReference>
<dbReference type="InterPro" id="IPR002208">
    <property type="entry name" value="SecY/SEC61-alpha"/>
</dbReference>
<evidence type="ECO:0000256" key="10">
    <source>
        <dbReference type="RuleBase" id="RU004349"/>
    </source>
</evidence>
<name>A0A343KP95_PORPP</name>